<dbReference type="AlphaFoldDB" id="A0A2P2NL81"/>
<sequence>MLQSPRSCSGESHIFQIHFPASHRQSSQLLLVVLLSESCKSPEELVCMLRSDIDTMT</sequence>
<name>A0A2P2NL81_RHIMU</name>
<accession>A0A2P2NL81</accession>
<proteinExistence type="predicted"/>
<dbReference type="EMBL" id="GGEC01062676">
    <property type="protein sequence ID" value="MBX43160.1"/>
    <property type="molecule type" value="Transcribed_RNA"/>
</dbReference>
<evidence type="ECO:0000313" key="1">
    <source>
        <dbReference type="EMBL" id="MBX43160.1"/>
    </source>
</evidence>
<protein>
    <submittedName>
        <fullName evidence="1">Uncharacterized protein</fullName>
    </submittedName>
</protein>
<reference evidence="1" key="1">
    <citation type="submission" date="2018-02" db="EMBL/GenBank/DDBJ databases">
        <title>Rhizophora mucronata_Transcriptome.</title>
        <authorList>
            <person name="Meera S.P."/>
            <person name="Sreeshan A."/>
            <person name="Augustine A."/>
        </authorList>
    </citation>
    <scope>NUCLEOTIDE SEQUENCE</scope>
    <source>
        <tissue evidence="1">Leaf</tissue>
    </source>
</reference>
<organism evidence="1">
    <name type="scientific">Rhizophora mucronata</name>
    <name type="common">Asiatic mangrove</name>
    <dbReference type="NCBI Taxonomy" id="61149"/>
    <lineage>
        <taxon>Eukaryota</taxon>
        <taxon>Viridiplantae</taxon>
        <taxon>Streptophyta</taxon>
        <taxon>Embryophyta</taxon>
        <taxon>Tracheophyta</taxon>
        <taxon>Spermatophyta</taxon>
        <taxon>Magnoliopsida</taxon>
        <taxon>eudicotyledons</taxon>
        <taxon>Gunneridae</taxon>
        <taxon>Pentapetalae</taxon>
        <taxon>rosids</taxon>
        <taxon>fabids</taxon>
        <taxon>Malpighiales</taxon>
        <taxon>Rhizophoraceae</taxon>
        <taxon>Rhizophora</taxon>
    </lineage>
</organism>